<dbReference type="EMBL" id="FOIC01000030">
    <property type="protein sequence ID" value="SEU03914.1"/>
    <property type="molecule type" value="Genomic_DNA"/>
</dbReference>
<feature type="transmembrane region" description="Helical" evidence="1">
    <location>
        <begin position="21"/>
        <end position="40"/>
    </location>
</feature>
<keyword evidence="1" id="KW-0472">Membrane</keyword>
<evidence type="ECO:0000259" key="2">
    <source>
        <dbReference type="Pfam" id="PF07760"/>
    </source>
</evidence>
<dbReference type="Proteomes" id="UP000199320">
    <property type="component" value="Unassembled WGS sequence"/>
</dbReference>
<keyword evidence="1" id="KW-1133">Transmembrane helix</keyword>
<reference evidence="5 6" key="1">
    <citation type="submission" date="2016-10" db="EMBL/GenBank/DDBJ databases">
        <authorList>
            <person name="Varghese N."/>
            <person name="Submissions S."/>
        </authorList>
    </citation>
    <scope>NUCLEOTIDE SEQUENCE [LARGE SCALE GENOMIC DNA]</scope>
    <source>
        <strain evidence="3 6">CDM_1</strain>
        <strain evidence="5">CDM_6</strain>
    </source>
</reference>
<feature type="transmembrane region" description="Helical" evidence="1">
    <location>
        <begin position="94"/>
        <end position="115"/>
    </location>
</feature>
<dbReference type="EMBL" id="FMZP01000025">
    <property type="protein sequence ID" value="SDD48573.1"/>
    <property type="molecule type" value="Genomic_DNA"/>
</dbReference>
<dbReference type="AlphaFoldDB" id="A0A1I0J2I3"/>
<feature type="transmembrane region" description="Helical" evidence="1">
    <location>
        <begin position="46"/>
        <end position="66"/>
    </location>
</feature>
<dbReference type="RefSeq" id="WP_092935184.1">
    <property type="nucleotide sequence ID" value="NZ_FMZP01000025.1"/>
</dbReference>
<dbReference type="Proteomes" id="UP000324021">
    <property type="component" value="Unassembled WGS sequence"/>
</dbReference>
<dbReference type="STRING" id="392421.SAMN04488694_13030"/>
<feature type="transmembrane region" description="Helical" evidence="1">
    <location>
        <begin position="121"/>
        <end position="141"/>
    </location>
</feature>
<dbReference type="InterPro" id="IPR011674">
    <property type="entry name" value="DUF1616"/>
</dbReference>
<reference evidence="4" key="2">
    <citation type="submission" date="2016-10" db="EMBL/GenBank/DDBJ databases">
        <authorList>
            <person name="de Groot N.N."/>
        </authorList>
    </citation>
    <scope>NUCLEOTIDE SEQUENCE [LARGE SCALE GENOMIC DNA]</scope>
    <source>
        <strain evidence="4">CDM_6</strain>
    </source>
</reference>
<dbReference type="Pfam" id="PF07760">
    <property type="entry name" value="DUF1616"/>
    <property type="match status" value="1"/>
</dbReference>
<evidence type="ECO:0000313" key="6">
    <source>
        <dbReference type="Proteomes" id="UP000324021"/>
    </source>
</evidence>
<proteinExistence type="predicted"/>
<name>A0A1I0J2I3_9EURY</name>
<organism evidence="4 5">
    <name type="scientific">Natrinema hispanicum</name>
    <dbReference type="NCBI Taxonomy" id="392421"/>
    <lineage>
        <taxon>Archaea</taxon>
        <taxon>Methanobacteriati</taxon>
        <taxon>Methanobacteriota</taxon>
        <taxon>Stenosarchaea group</taxon>
        <taxon>Halobacteria</taxon>
        <taxon>Halobacteriales</taxon>
        <taxon>Natrialbaceae</taxon>
        <taxon>Natrinema</taxon>
    </lineage>
</organism>
<dbReference type="OrthoDB" id="82282at2157"/>
<protein>
    <submittedName>
        <fullName evidence="4">Uncharacterized membrane protein</fullName>
    </submittedName>
</protein>
<feature type="domain" description="DUF1616" evidence="2">
    <location>
        <begin position="25"/>
        <end position="322"/>
    </location>
</feature>
<evidence type="ECO:0000313" key="4">
    <source>
        <dbReference type="EMBL" id="SEU03914.1"/>
    </source>
</evidence>
<evidence type="ECO:0000313" key="5">
    <source>
        <dbReference type="Proteomes" id="UP000199320"/>
    </source>
</evidence>
<sequence>MSHRASTWLRFGFIRRYPFDLAAVSVGAVVAYLLVTRFGTESELRLFAMVPLVLFLPGYALVSTLFPTDKRSANRTAATAAEARPRGIDGIERMGLAFVLSLAIVPLIVLVLPVTDWGLSAQSIAAAFAAVTVVLAQLGVVRRVRTPDTERFTVAPIASLRRLRNAGVTASSVVLVIAIGTAVSALFVGVLLPVSAGGYTELALYSETDDGEVVAGELPSDVAPGTSIPITIAIENHEGAQQDYTVVIQQQVLEDDAVVERTELQRLNTTVADGTTARSEQSVTPTVAANETVRISVLLYHDEPPATPTNENAAEETHFWVNVTDR</sequence>
<gene>
    <name evidence="4" type="ORF">SAMN04488694_13030</name>
    <name evidence="3" type="ORF">SAMN05192552_102529</name>
</gene>
<keyword evidence="1" id="KW-0812">Transmembrane</keyword>
<evidence type="ECO:0000256" key="1">
    <source>
        <dbReference type="SAM" id="Phobius"/>
    </source>
</evidence>
<feature type="transmembrane region" description="Helical" evidence="1">
    <location>
        <begin position="168"/>
        <end position="192"/>
    </location>
</feature>
<keyword evidence="5" id="KW-1185">Reference proteome</keyword>
<evidence type="ECO:0000313" key="3">
    <source>
        <dbReference type="EMBL" id="SDD48573.1"/>
    </source>
</evidence>
<accession>A0A1I0J2I3</accession>